<feature type="compositionally biased region" description="Polar residues" evidence="2">
    <location>
        <begin position="171"/>
        <end position="181"/>
    </location>
</feature>
<protein>
    <recommendedName>
        <fullName evidence="3">Zn(2)-C6 fungal-type domain-containing protein</fullName>
    </recommendedName>
</protein>
<dbReference type="PANTHER" id="PTHR35392:SF3">
    <property type="entry name" value="ZN(2)-C6 FUNGAL-TYPE DOMAIN-CONTAINING PROTEIN"/>
    <property type="match status" value="1"/>
</dbReference>
<keyword evidence="1" id="KW-0539">Nucleus</keyword>
<dbReference type="CDD" id="cd00067">
    <property type="entry name" value="GAL4"/>
    <property type="match status" value="1"/>
</dbReference>
<evidence type="ECO:0000313" key="5">
    <source>
        <dbReference type="Proteomes" id="UP000294847"/>
    </source>
</evidence>
<proteinExistence type="predicted"/>
<accession>A0A4P7N0X5</accession>
<dbReference type="PANTHER" id="PTHR35392">
    <property type="entry name" value="ZN(II)2CYS6 TRANSCRIPTION FACTOR (EUROFUNG)-RELATED-RELATED"/>
    <property type="match status" value="1"/>
</dbReference>
<dbReference type="EMBL" id="CP034204">
    <property type="protein sequence ID" value="QBZ55002.1"/>
    <property type="molecule type" value="Genomic_DNA"/>
</dbReference>
<dbReference type="GO" id="GO:0000981">
    <property type="term" value="F:DNA-binding transcription factor activity, RNA polymerase II-specific"/>
    <property type="evidence" value="ECO:0007669"/>
    <property type="project" value="InterPro"/>
</dbReference>
<dbReference type="InterPro" id="IPR036864">
    <property type="entry name" value="Zn2-C6_fun-type_DNA-bd_sf"/>
</dbReference>
<evidence type="ECO:0000256" key="1">
    <source>
        <dbReference type="ARBA" id="ARBA00023242"/>
    </source>
</evidence>
<feature type="region of interest" description="Disordered" evidence="2">
    <location>
        <begin position="444"/>
        <end position="474"/>
    </location>
</feature>
<dbReference type="InterPro" id="IPR052973">
    <property type="entry name" value="Fungal_sec-metab_reg_TF"/>
</dbReference>
<feature type="compositionally biased region" description="Polar residues" evidence="2">
    <location>
        <begin position="368"/>
        <end position="387"/>
    </location>
</feature>
<evidence type="ECO:0000256" key="2">
    <source>
        <dbReference type="SAM" id="MobiDB-lite"/>
    </source>
</evidence>
<feature type="domain" description="Zn(2)-C6 fungal-type" evidence="3">
    <location>
        <begin position="491"/>
        <end position="535"/>
    </location>
</feature>
<feature type="region of interest" description="Disordered" evidence="2">
    <location>
        <begin position="235"/>
        <end position="282"/>
    </location>
</feature>
<feature type="region of interest" description="Disordered" evidence="2">
    <location>
        <begin position="1"/>
        <end position="57"/>
    </location>
</feature>
<dbReference type="PROSITE" id="PS50048">
    <property type="entry name" value="ZN2_CY6_FUNGAL_2"/>
    <property type="match status" value="1"/>
</dbReference>
<feature type="region of interest" description="Disordered" evidence="2">
    <location>
        <begin position="333"/>
        <end position="397"/>
    </location>
</feature>
<gene>
    <name evidence="4" type="ORF">PoMZ_10718</name>
</gene>
<name>A0A4P7N0X5_PYROR</name>
<sequence>MNVHSPGLPRNRLKTENKSRRWRNNPICRLDQGSRSVTRTTETRQEFNPHQREHSSASLSVYLLPTESTSQVGSDSPTIPSVAAETGRVRSYPTTRGRSDREAYNETSHYLGYSTDTLRFTAESQAQESYSPILAKDGLVDSANYTQVYSEKGSDLLPQPLPPALPQTQQHVSGQSSSKPGQQEEHFPHWSVEPSQHYWNFDSQQDIAHPAAERFLQAEIAPLVNPVNTQSLLLSGDQVGGHRDSTFGGCSAESPTISGHNSTQSRQPPYSSGHPEPRATLPAPRSILPALETYHYSTGACDDQPSTAVVNQAVFPETASSAPYHHPLQHADYRQSSAHRPQEQYWSSSSNTIILPHPTRPERRAGDSSPSNFSHSPLHQTHQTSQAAMGGGTGDPWVEVPACSQPYEESHYASSRPGVQYVSGDGYQDVMPLPMDDLTSHMNPRSGSMLKQPYDPTPGRTEKRTSKNKTCRKPFDPLRKKATAETRLRGACIRCRTQKLRCDPLYPEDPLGPCIECHKVNTASKKTTRSADCLHHNLRDLQLARQGSLNLTSRWSGTKMHDVDCLASSSIRTVEFKIFYTHDPNLPEFYHVPVQLQVRRFIPKDGDVLDRKWTWDGYGMVTRLAPFALHSIHATATAISRYIEENAFIAMTASVAGCDPIIRDTYTMAIRHWYTLDQRQSANDTRAAERRFLSRLFKVWFAMRLSTGSAYLSGHDKLDMEPELRPGYPLGDRISLPRMVTAQIDSILTTKIIQDETTKLKRELSDLFKSNNPQYWFTLYVATFILLHEISVATQDRGRYARQNQLPTRFSLPSLVAAQHRSATSLLAHWHYFKSGRDPRNTEMHDTERTPMKYLTQEQKHVIWPWWRRMTDPAIMQENCPDDPREQDRRLEDPLYFVSQMFIEGWSARAVFLG</sequence>
<feature type="compositionally biased region" description="Polar residues" evidence="2">
    <location>
        <begin position="334"/>
        <end position="353"/>
    </location>
</feature>
<feature type="region of interest" description="Disordered" evidence="2">
    <location>
        <begin position="153"/>
        <end position="187"/>
    </location>
</feature>
<evidence type="ECO:0000259" key="3">
    <source>
        <dbReference type="PROSITE" id="PS50048"/>
    </source>
</evidence>
<evidence type="ECO:0000313" key="4">
    <source>
        <dbReference type="EMBL" id="QBZ55002.1"/>
    </source>
</evidence>
<dbReference type="InterPro" id="IPR001138">
    <property type="entry name" value="Zn2Cys6_DnaBD"/>
</dbReference>
<organism evidence="4 5">
    <name type="scientific">Pyricularia oryzae</name>
    <name type="common">Rice blast fungus</name>
    <name type="synonym">Magnaporthe oryzae</name>
    <dbReference type="NCBI Taxonomy" id="318829"/>
    <lineage>
        <taxon>Eukaryota</taxon>
        <taxon>Fungi</taxon>
        <taxon>Dikarya</taxon>
        <taxon>Ascomycota</taxon>
        <taxon>Pezizomycotina</taxon>
        <taxon>Sordariomycetes</taxon>
        <taxon>Sordariomycetidae</taxon>
        <taxon>Magnaporthales</taxon>
        <taxon>Pyriculariaceae</taxon>
        <taxon>Pyricularia</taxon>
    </lineage>
</organism>
<feature type="compositionally biased region" description="Basic and acidic residues" evidence="2">
    <location>
        <begin position="41"/>
        <end position="55"/>
    </location>
</feature>
<reference evidence="4 5" key="1">
    <citation type="journal article" date="2019" name="Mol. Biol. Evol.">
        <title>Blast fungal genomes show frequent chromosomal changes, gene gains and losses, and effector gene turnover.</title>
        <authorList>
            <person name="Gomez Luciano L.B."/>
            <person name="Jason Tsai I."/>
            <person name="Chuma I."/>
            <person name="Tosa Y."/>
            <person name="Chen Y.H."/>
            <person name="Li J.Y."/>
            <person name="Li M.Y."/>
            <person name="Jade Lu M.Y."/>
            <person name="Nakayashiki H."/>
            <person name="Li W.H."/>
        </authorList>
    </citation>
    <scope>NUCLEOTIDE SEQUENCE [LARGE SCALE GENOMIC DNA]</scope>
    <source>
        <strain evidence="4">MZ5-1-6</strain>
    </source>
</reference>
<feature type="compositionally biased region" description="Polar residues" evidence="2">
    <location>
        <begin position="253"/>
        <end position="270"/>
    </location>
</feature>
<dbReference type="GO" id="GO:0008270">
    <property type="term" value="F:zinc ion binding"/>
    <property type="evidence" value="ECO:0007669"/>
    <property type="project" value="InterPro"/>
</dbReference>
<dbReference type="SUPFAM" id="SSF57701">
    <property type="entry name" value="Zn2/Cys6 DNA-binding domain"/>
    <property type="match status" value="1"/>
</dbReference>
<dbReference type="AlphaFoldDB" id="A0A4P7N0X5"/>
<dbReference type="Proteomes" id="UP000294847">
    <property type="component" value="Chromosome 1"/>
</dbReference>